<dbReference type="InterPro" id="IPR001164">
    <property type="entry name" value="ArfGAP_dom"/>
</dbReference>
<feature type="region of interest" description="Disordered" evidence="3">
    <location>
        <begin position="1"/>
        <end position="47"/>
    </location>
</feature>
<dbReference type="PANTHER" id="PTHR45899:SF2">
    <property type="entry name" value="RHO GTPASE ACTIVATING PROTEIN AT 15B, ISOFORM C"/>
    <property type="match status" value="1"/>
</dbReference>
<dbReference type="PROSITE" id="PS50003">
    <property type="entry name" value="PH_DOMAIN"/>
    <property type="match status" value="2"/>
</dbReference>
<name>A0A812BFM7_ACAPH</name>
<evidence type="ECO:0000259" key="6">
    <source>
        <dbReference type="PROSITE" id="PS50238"/>
    </source>
</evidence>
<organism evidence="7 8">
    <name type="scientific">Acanthosepion pharaonis</name>
    <name type="common">Pharaoh cuttlefish</name>
    <name type="synonym">Sepia pharaonis</name>
    <dbReference type="NCBI Taxonomy" id="158019"/>
    <lineage>
        <taxon>Eukaryota</taxon>
        <taxon>Metazoa</taxon>
        <taxon>Spiralia</taxon>
        <taxon>Lophotrochozoa</taxon>
        <taxon>Mollusca</taxon>
        <taxon>Cephalopoda</taxon>
        <taxon>Coleoidea</taxon>
        <taxon>Decapodiformes</taxon>
        <taxon>Sepiida</taxon>
        <taxon>Sepiina</taxon>
        <taxon>Sepiidae</taxon>
        <taxon>Acanthosepion</taxon>
    </lineage>
</organism>
<comment type="caution">
    <text evidence="7">The sequence shown here is derived from an EMBL/GenBank/DDBJ whole genome shotgun (WGS) entry which is preliminary data.</text>
</comment>
<dbReference type="PROSITE" id="PS50238">
    <property type="entry name" value="RHOGAP"/>
    <property type="match status" value="1"/>
</dbReference>
<dbReference type="PANTHER" id="PTHR45899">
    <property type="entry name" value="RHO GTPASE ACTIVATING PROTEIN AT 15B, ISOFORM C"/>
    <property type="match status" value="1"/>
</dbReference>
<evidence type="ECO:0000313" key="7">
    <source>
        <dbReference type="EMBL" id="CAE1227665.1"/>
    </source>
</evidence>
<dbReference type="Gene3D" id="1.10.220.150">
    <property type="entry name" value="Arf GTPase activating protein"/>
    <property type="match status" value="1"/>
</dbReference>
<dbReference type="SMART" id="SM00105">
    <property type="entry name" value="ArfGap"/>
    <property type="match status" value="1"/>
</dbReference>
<dbReference type="PROSITE" id="PS50115">
    <property type="entry name" value="ARFGAP"/>
    <property type="match status" value="1"/>
</dbReference>
<keyword evidence="8" id="KW-1185">Reference proteome</keyword>
<proteinExistence type="predicted"/>
<dbReference type="EMBL" id="CAHIKZ030000580">
    <property type="protein sequence ID" value="CAE1227665.1"/>
    <property type="molecule type" value="Genomic_DNA"/>
</dbReference>
<dbReference type="GO" id="GO:0008270">
    <property type="term" value="F:zinc ion binding"/>
    <property type="evidence" value="ECO:0007669"/>
    <property type="project" value="UniProtKB-KW"/>
</dbReference>
<sequence>MQQAFYPETLNSVPPPQHAPSTGLQKPFNSNDGESSEGNANSLPCSPASINTTGAKITSGIQSPRTLEKSGYLHKQGGVQGNKGWRKRWVIFNGRDLRYYSNEKTQVSKRIVPLSSMREVDQDIKETEKNQFKFVLKTKNRNFLFATETLEENILWCSTLKQAILLFKPTPEDTLEGGIMNNPDKSGHVKFEGFGRFYVVVKNSILCYYRRFEDFQIGSPINELDMKLASVKELSKTKLQLYTNYFQVCLIFENALETQQWKETLKNATEIGLCTQHGFSESPAAKVWENPSNKNCADCDAQDPNWAALDFGILICKKCSGIHREFNLVKSLLLDYKIWTPSLIEMMQQIGNENANNFWEFGMNPALKIDSNATDIERKDFIENKYKKKLFINSHHLHNQPNMLNEALLEAVKTDDILKTMKILFSGADLNYTSPERPTETAFQLAKKSSQRLQMEFLLHNQADKMVHLPGGDNCDELVATMRNAVHYQGYLHKTGVNMKASDFLRRWCLLEHCCLSYYADKKHTVAKGNIENTMMLVIQATVMDKYPYSFELSTTQHNNRIYQFAAESLPEQTSWMQALAKIFCPPHIMSAVTEFDLAGYFYFKWHGMEWSRIWLRIYCKELRIFTKDKEGEKYDLRKTINVNVINSEQCPHTIQSGYPFIAGFPERSLYFQADLQHDTERLEKAIRAATTKCQNRLEDQQLTSDDVPVIVDKCIKFIMTNGLSEDGIYRRNGIQSRVTALLETFEKDAQDVHLLLKNFTLHDVTSALRKFFRNLEDPLLTRKSYEDWLNAASKEDTQIKLKLYKYLVDSLPSINRNTLKKMVIHLWSISQHQHENKMGIDQLAIVFGPTLMSAESTQNGQYVYYKTNAEISVIREIIFYHEYLFEVKPEKEIEDKIQKALRDLEIRKSMHQTNEDLSSLNLHIHVGVYNSEPIMINGSFQMSAEDLLKSVKQKIFLKDVNWLLFEVVCKGMLERPVHNFEVIGDVIGQWQNWDDADARTAVLLVRQEHLCTQLRDHYDPARSLMAELEFSDKKGIKKYLFEFSQARLSYYKDTKGTNLVSSWRVEDLIIYKGVEAGRNSKDRTGFTFVVKNVKTKRTKDAPYFGHALYFPTEGMMLCWYAGMMFTKFPSIF</sequence>
<gene>
    <name evidence="7" type="ORF">SPHA_16475</name>
</gene>
<feature type="domain" description="PH" evidence="4">
    <location>
        <begin position="66"/>
        <end position="165"/>
    </location>
</feature>
<dbReference type="AlphaFoldDB" id="A0A812BFM7"/>
<dbReference type="SMART" id="SM00324">
    <property type="entry name" value="RhoGAP"/>
    <property type="match status" value="1"/>
</dbReference>
<keyword evidence="2" id="KW-0479">Metal-binding</keyword>
<dbReference type="InterPro" id="IPR011993">
    <property type="entry name" value="PH-like_dom_sf"/>
</dbReference>
<dbReference type="InterPro" id="IPR001849">
    <property type="entry name" value="PH_domain"/>
</dbReference>
<dbReference type="GO" id="GO:0005737">
    <property type="term" value="C:cytoplasm"/>
    <property type="evidence" value="ECO:0007669"/>
    <property type="project" value="TreeGrafter"/>
</dbReference>
<feature type="compositionally biased region" description="Polar residues" evidence="3">
    <location>
        <begin position="19"/>
        <end position="47"/>
    </location>
</feature>
<evidence type="ECO:0008006" key="9">
    <source>
        <dbReference type="Google" id="ProtNLM"/>
    </source>
</evidence>
<dbReference type="Pfam" id="PF00620">
    <property type="entry name" value="RhoGAP"/>
    <property type="match status" value="1"/>
</dbReference>
<dbReference type="PRINTS" id="PR00405">
    <property type="entry name" value="REVINTRACTNG"/>
</dbReference>
<dbReference type="SUPFAM" id="SSF57863">
    <property type="entry name" value="ArfGap/RecO-like zinc finger"/>
    <property type="match status" value="1"/>
</dbReference>
<dbReference type="Gene3D" id="1.10.555.10">
    <property type="entry name" value="Rho GTPase activation protein"/>
    <property type="match status" value="1"/>
</dbReference>
<evidence type="ECO:0000256" key="2">
    <source>
        <dbReference type="PROSITE-ProRule" id="PRU00288"/>
    </source>
</evidence>
<keyword evidence="2" id="KW-0863">Zinc-finger</keyword>
<evidence type="ECO:0000256" key="3">
    <source>
        <dbReference type="SAM" id="MobiDB-lite"/>
    </source>
</evidence>
<dbReference type="SUPFAM" id="SSF48350">
    <property type="entry name" value="GTPase activation domain, GAP"/>
    <property type="match status" value="1"/>
</dbReference>
<evidence type="ECO:0000313" key="8">
    <source>
        <dbReference type="Proteomes" id="UP000597762"/>
    </source>
</evidence>
<dbReference type="Proteomes" id="UP000597762">
    <property type="component" value="Unassembled WGS sequence"/>
</dbReference>
<reference evidence="7" key="1">
    <citation type="submission" date="2021-01" db="EMBL/GenBank/DDBJ databases">
        <authorList>
            <person name="Li R."/>
            <person name="Bekaert M."/>
        </authorList>
    </citation>
    <scope>NUCLEOTIDE SEQUENCE</scope>
    <source>
        <strain evidence="7">Farmed</strain>
    </source>
</reference>
<dbReference type="GO" id="GO:0005096">
    <property type="term" value="F:GTPase activator activity"/>
    <property type="evidence" value="ECO:0007669"/>
    <property type="project" value="UniProtKB-KW"/>
</dbReference>
<evidence type="ECO:0000259" key="4">
    <source>
        <dbReference type="PROSITE" id="PS50003"/>
    </source>
</evidence>
<dbReference type="InterPro" id="IPR037278">
    <property type="entry name" value="ARFGAP/RecO"/>
</dbReference>
<feature type="domain" description="PH" evidence="4">
    <location>
        <begin position="485"/>
        <end position="585"/>
    </location>
</feature>
<feature type="domain" description="Arf-GAP" evidence="5">
    <location>
        <begin position="281"/>
        <end position="401"/>
    </location>
</feature>
<dbReference type="Gene3D" id="3.10.20.90">
    <property type="entry name" value="Phosphatidylinositol 3-kinase Catalytic Subunit, Chain A, domain 1"/>
    <property type="match status" value="1"/>
</dbReference>
<dbReference type="GO" id="GO:0005547">
    <property type="term" value="F:phosphatidylinositol-3,4,5-trisphosphate binding"/>
    <property type="evidence" value="ECO:0007669"/>
    <property type="project" value="TreeGrafter"/>
</dbReference>
<dbReference type="InterPro" id="IPR000198">
    <property type="entry name" value="RhoGAP_dom"/>
</dbReference>
<dbReference type="SUPFAM" id="SSF50729">
    <property type="entry name" value="PH domain-like"/>
    <property type="match status" value="4"/>
</dbReference>
<dbReference type="GO" id="GO:0007165">
    <property type="term" value="P:signal transduction"/>
    <property type="evidence" value="ECO:0007669"/>
    <property type="project" value="InterPro"/>
</dbReference>
<dbReference type="Pfam" id="PF01412">
    <property type="entry name" value="ArfGap"/>
    <property type="match status" value="1"/>
</dbReference>
<dbReference type="OrthoDB" id="29546at2759"/>
<evidence type="ECO:0000259" key="5">
    <source>
        <dbReference type="PROSITE" id="PS50115"/>
    </source>
</evidence>
<dbReference type="Pfam" id="PF00169">
    <property type="entry name" value="PH"/>
    <property type="match status" value="2"/>
</dbReference>
<protein>
    <recommendedName>
        <fullName evidence="9">Arf-GAP with Rho-GAP domain, ANK repeat and PH domain-containing protein 1</fullName>
    </recommendedName>
</protein>
<evidence type="ECO:0000256" key="1">
    <source>
        <dbReference type="ARBA" id="ARBA00022468"/>
    </source>
</evidence>
<keyword evidence="2" id="KW-0862">Zinc</keyword>
<accession>A0A812BFM7</accession>
<dbReference type="Gene3D" id="2.30.29.30">
    <property type="entry name" value="Pleckstrin-homology domain (PH domain)/Phosphotyrosine-binding domain (PTB)"/>
    <property type="match status" value="3"/>
</dbReference>
<dbReference type="InterPro" id="IPR052227">
    <property type="entry name" value="Arf-Rho-GAP_ANK-PH_domain"/>
</dbReference>
<feature type="domain" description="Rho-GAP" evidence="6">
    <location>
        <begin position="696"/>
        <end position="886"/>
    </location>
</feature>
<dbReference type="SMART" id="SM00233">
    <property type="entry name" value="PH"/>
    <property type="match status" value="5"/>
</dbReference>
<dbReference type="InterPro" id="IPR038508">
    <property type="entry name" value="ArfGAP_dom_sf"/>
</dbReference>
<keyword evidence="1" id="KW-0343">GTPase activation</keyword>
<dbReference type="InterPro" id="IPR008936">
    <property type="entry name" value="Rho_GTPase_activation_prot"/>
</dbReference>